<protein>
    <submittedName>
        <fullName evidence="2">Uncharacterized protein</fullName>
    </submittedName>
</protein>
<dbReference type="GO" id="GO:0016020">
    <property type="term" value="C:membrane"/>
    <property type="evidence" value="ECO:0007669"/>
    <property type="project" value="UniProtKB-SubCell"/>
</dbReference>
<dbReference type="PANTHER" id="PTHR33222:SF4">
    <property type="entry name" value="PROTEIN CURVATURE THYLAKOID 1A, CHLOROPLASTIC"/>
    <property type="match status" value="1"/>
</dbReference>
<evidence type="ECO:0000256" key="1">
    <source>
        <dbReference type="ARBA" id="ARBA00004141"/>
    </source>
</evidence>
<dbReference type="AlphaFoldDB" id="A0A383VJZ1"/>
<dbReference type="GO" id="GO:0009579">
    <property type="term" value="C:thylakoid"/>
    <property type="evidence" value="ECO:0007669"/>
    <property type="project" value="InterPro"/>
</dbReference>
<sequence>MQVHSVAGSSATRPAAAGLVRVRPSNNTLCVVPVRRSVRVNFREGERQDQTSSTTDRFSNYRGYSTGYDDDPSASLRDGWNNLVERWQRWPAEERNPTLAYGAGALAVLYVANAVLDAIERVPLIPPALKLVGFGFSAWFFFRYLLYAEGREDLAADLTIENITGRTPQQIKSSGNGGSRSHMNDDLQDMARRAAAAMDEPLSSGKASASERGYGQGGSGGAAAADGVSGALHDLDELAEELGGELGNESSKRW</sequence>
<name>A0A383VJZ1_TETOB</name>
<reference evidence="2 3" key="1">
    <citation type="submission" date="2016-10" db="EMBL/GenBank/DDBJ databases">
        <authorList>
            <person name="Cai Z."/>
        </authorList>
    </citation>
    <scope>NUCLEOTIDE SEQUENCE [LARGE SCALE GENOMIC DNA]</scope>
</reference>
<dbReference type="Pfam" id="PF14159">
    <property type="entry name" value="CAAD"/>
    <property type="match status" value="1"/>
</dbReference>
<dbReference type="InterPro" id="IPR025564">
    <property type="entry name" value="CAAD_dom"/>
</dbReference>
<organism evidence="2 3">
    <name type="scientific">Tetradesmus obliquus</name>
    <name type="common">Green alga</name>
    <name type="synonym">Acutodesmus obliquus</name>
    <dbReference type="NCBI Taxonomy" id="3088"/>
    <lineage>
        <taxon>Eukaryota</taxon>
        <taxon>Viridiplantae</taxon>
        <taxon>Chlorophyta</taxon>
        <taxon>core chlorophytes</taxon>
        <taxon>Chlorophyceae</taxon>
        <taxon>CS clade</taxon>
        <taxon>Sphaeropleales</taxon>
        <taxon>Scenedesmaceae</taxon>
        <taxon>Tetradesmus</taxon>
    </lineage>
</organism>
<accession>A0A383VJZ1</accession>
<comment type="subcellular location">
    <subcellularLocation>
        <location evidence="1">Membrane</location>
        <topology evidence="1">Multi-pass membrane protein</topology>
    </subcellularLocation>
</comment>
<dbReference type="EMBL" id="FNXT01000524">
    <property type="protein sequence ID" value="SZX64984.1"/>
    <property type="molecule type" value="Genomic_DNA"/>
</dbReference>
<dbReference type="PANTHER" id="PTHR33222">
    <property type="match status" value="1"/>
</dbReference>
<proteinExistence type="predicted"/>
<dbReference type="Proteomes" id="UP000256970">
    <property type="component" value="Unassembled WGS sequence"/>
</dbReference>
<keyword evidence="3" id="KW-1185">Reference proteome</keyword>
<evidence type="ECO:0000313" key="2">
    <source>
        <dbReference type="EMBL" id="SZX64984.1"/>
    </source>
</evidence>
<evidence type="ECO:0000313" key="3">
    <source>
        <dbReference type="Proteomes" id="UP000256970"/>
    </source>
</evidence>
<gene>
    <name evidence="2" type="ORF">BQ4739_LOCUS5456</name>
</gene>
<dbReference type="InterPro" id="IPR033344">
    <property type="entry name" value="CURT1"/>
</dbReference>
<dbReference type="STRING" id="3088.A0A383VJZ1"/>